<comment type="caution">
    <text evidence="1">The sequence shown here is derived from an EMBL/GenBank/DDBJ whole genome shotgun (WGS) entry which is preliminary data.</text>
</comment>
<accession>A0ABD5YMX9</accession>
<dbReference type="GeneID" id="76056148"/>
<evidence type="ECO:0000313" key="1">
    <source>
        <dbReference type="EMBL" id="MFC7190596.1"/>
    </source>
</evidence>
<dbReference type="RefSeq" id="WP_264556020.1">
    <property type="nucleotide sequence ID" value="NZ_CP109979.1"/>
</dbReference>
<gene>
    <name evidence="1" type="ORF">ACFQL7_12600</name>
</gene>
<organism evidence="1 2">
    <name type="scientific">Halocatena marina</name>
    <dbReference type="NCBI Taxonomy" id="2934937"/>
    <lineage>
        <taxon>Archaea</taxon>
        <taxon>Methanobacteriati</taxon>
        <taxon>Methanobacteriota</taxon>
        <taxon>Stenosarchaea group</taxon>
        <taxon>Halobacteria</taxon>
        <taxon>Halobacteriales</taxon>
        <taxon>Natronomonadaceae</taxon>
        <taxon>Halocatena</taxon>
    </lineage>
</organism>
<name>A0ABD5YMX9_9EURY</name>
<proteinExistence type="predicted"/>
<keyword evidence="2" id="KW-1185">Reference proteome</keyword>
<protein>
    <submittedName>
        <fullName evidence="1">Uncharacterized protein</fullName>
    </submittedName>
</protein>
<dbReference type="EMBL" id="JBHTAX010000001">
    <property type="protein sequence ID" value="MFC7190596.1"/>
    <property type="molecule type" value="Genomic_DNA"/>
</dbReference>
<sequence length="55" mass="6075">MERPLSVFQLFVHLSLTTTPATVLGIDFGSVGIVGRHLDIENGTDLPRNTIIEWP</sequence>
<dbReference type="Proteomes" id="UP001596417">
    <property type="component" value="Unassembled WGS sequence"/>
</dbReference>
<reference evidence="1 2" key="1">
    <citation type="journal article" date="2019" name="Int. J. Syst. Evol. Microbiol.">
        <title>The Global Catalogue of Microorganisms (GCM) 10K type strain sequencing project: providing services to taxonomists for standard genome sequencing and annotation.</title>
        <authorList>
            <consortium name="The Broad Institute Genomics Platform"/>
            <consortium name="The Broad Institute Genome Sequencing Center for Infectious Disease"/>
            <person name="Wu L."/>
            <person name="Ma J."/>
        </authorList>
    </citation>
    <scope>NUCLEOTIDE SEQUENCE [LARGE SCALE GENOMIC DNA]</scope>
    <source>
        <strain evidence="1 2">RDMS1</strain>
    </source>
</reference>
<dbReference type="AlphaFoldDB" id="A0ABD5YMX9"/>
<evidence type="ECO:0000313" key="2">
    <source>
        <dbReference type="Proteomes" id="UP001596417"/>
    </source>
</evidence>